<evidence type="ECO:0000313" key="2">
    <source>
        <dbReference type="EMBL" id="SEP53400.1"/>
    </source>
</evidence>
<evidence type="ECO:0000256" key="1">
    <source>
        <dbReference type="SAM" id="Phobius"/>
    </source>
</evidence>
<dbReference type="EMBL" id="FOEF01000026">
    <property type="protein sequence ID" value="SEP53400.1"/>
    <property type="molecule type" value="Genomic_DNA"/>
</dbReference>
<dbReference type="AlphaFoldDB" id="A0A1H8YMI7"/>
<feature type="transmembrane region" description="Helical" evidence="1">
    <location>
        <begin position="30"/>
        <end position="53"/>
    </location>
</feature>
<protein>
    <submittedName>
        <fullName evidence="2">Uncharacterized protein</fullName>
    </submittedName>
</protein>
<reference evidence="2 3" key="1">
    <citation type="submission" date="2016-10" db="EMBL/GenBank/DDBJ databases">
        <authorList>
            <person name="de Groot N.N."/>
        </authorList>
    </citation>
    <scope>NUCLEOTIDE SEQUENCE [LARGE SCALE GENOMIC DNA]</scope>
    <source>
        <strain evidence="2 3">DSM 44993</strain>
    </source>
</reference>
<name>A0A1H8YMI7_9PSEU</name>
<proteinExistence type="predicted"/>
<dbReference type="RefSeq" id="WP_091628036.1">
    <property type="nucleotide sequence ID" value="NZ_FOEF01000026.1"/>
</dbReference>
<keyword evidence="1" id="KW-0812">Transmembrane</keyword>
<gene>
    <name evidence="2" type="ORF">SAMN04489732_126124</name>
</gene>
<keyword evidence="3" id="KW-1185">Reference proteome</keyword>
<dbReference type="STRING" id="394193.SAMN04489732_126124"/>
<sequence>MFNEVQILVARIRAGLERLRQDERGYSTEAVVVTAVLVAAAIAVLAIIIAKVVEKANGISL</sequence>
<keyword evidence="1" id="KW-0472">Membrane</keyword>
<evidence type="ECO:0000313" key="3">
    <source>
        <dbReference type="Proteomes" id="UP000198582"/>
    </source>
</evidence>
<dbReference type="Proteomes" id="UP000198582">
    <property type="component" value="Unassembled WGS sequence"/>
</dbReference>
<keyword evidence="1" id="KW-1133">Transmembrane helix</keyword>
<accession>A0A1H8YMI7</accession>
<organism evidence="2 3">
    <name type="scientific">Amycolatopsis saalfeldensis</name>
    <dbReference type="NCBI Taxonomy" id="394193"/>
    <lineage>
        <taxon>Bacteria</taxon>
        <taxon>Bacillati</taxon>
        <taxon>Actinomycetota</taxon>
        <taxon>Actinomycetes</taxon>
        <taxon>Pseudonocardiales</taxon>
        <taxon>Pseudonocardiaceae</taxon>
        <taxon>Amycolatopsis</taxon>
    </lineage>
</organism>